<dbReference type="SUPFAM" id="SSF52833">
    <property type="entry name" value="Thioredoxin-like"/>
    <property type="match status" value="1"/>
</dbReference>
<dbReference type="EnsemblMetazoa" id="HelroT176860">
    <property type="protein sequence ID" value="HelroP176860"/>
    <property type="gene ID" value="HelroG176860"/>
</dbReference>
<gene>
    <name evidence="7" type="primary">20205996</name>
    <name evidence="6" type="ORF">HELRODRAFT_176860</name>
</gene>
<dbReference type="CDD" id="cd02947">
    <property type="entry name" value="TRX_family"/>
    <property type="match status" value="1"/>
</dbReference>
<comment type="similarity">
    <text evidence="2">Belongs to the thioredoxin family.</text>
</comment>
<feature type="active site" description="Nucleophile" evidence="3">
    <location>
        <position position="37"/>
    </location>
</feature>
<dbReference type="PROSITE" id="PS00194">
    <property type="entry name" value="THIOREDOXIN_1"/>
    <property type="match status" value="1"/>
</dbReference>
<dbReference type="RefSeq" id="XP_009023366.1">
    <property type="nucleotide sequence ID" value="XM_009025118.1"/>
</dbReference>
<dbReference type="AlphaFoldDB" id="T1FAZ7"/>
<dbReference type="KEGG" id="hro:HELRODRAFT_176860"/>
<feature type="disulfide bond" description="Redox-active" evidence="4">
    <location>
        <begin position="37"/>
        <end position="40"/>
    </location>
</feature>
<reference evidence="6 8" key="2">
    <citation type="journal article" date="2013" name="Nature">
        <title>Insights into bilaterian evolution from three spiralian genomes.</title>
        <authorList>
            <person name="Simakov O."/>
            <person name="Marletaz F."/>
            <person name="Cho S.J."/>
            <person name="Edsinger-Gonzales E."/>
            <person name="Havlak P."/>
            <person name="Hellsten U."/>
            <person name="Kuo D.H."/>
            <person name="Larsson T."/>
            <person name="Lv J."/>
            <person name="Arendt D."/>
            <person name="Savage R."/>
            <person name="Osoegawa K."/>
            <person name="de Jong P."/>
            <person name="Grimwood J."/>
            <person name="Chapman J.A."/>
            <person name="Shapiro H."/>
            <person name="Aerts A."/>
            <person name="Otillar R.P."/>
            <person name="Terry A.Y."/>
            <person name="Boore J.L."/>
            <person name="Grigoriev I.V."/>
            <person name="Lindberg D.R."/>
            <person name="Seaver E.C."/>
            <person name="Weisblat D.A."/>
            <person name="Putnam N.H."/>
            <person name="Rokhsar D.S."/>
        </authorList>
    </citation>
    <scope>NUCLEOTIDE SEQUENCE</scope>
</reference>
<evidence type="ECO:0000256" key="1">
    <source>
        <dbReference type="ARBA" id="ARBA00023157"/>
    </source>
</evidence>
<dbReference type="EMBL" id="KB097144">
    <property type="protein sequence ID" value="ESN98400.1"/>
    <property type="molecule type" value="Genomic_DNA"/>
</dbReference>
<evidence type="ECO:0000313" key="7">
    <source>
        <dbReference type="EnsemblMetazoa" id="HelroP176860"/>
    </source>
</evidence>
<dbReference type="STRING" id="6412.T1FAZ7"/>
<evidence type="ECO:0000313" key="6">
    <source>
        <dbReference type="EMBL" id="ESN98400.1"/>
    </source>
</evidence>
<dbReference type="FunCoup" id="T1FAZ7">
    <property type="interactions" value="959"/>
</dbReference>
<dbReference type="InterPro" id="IPR005746">
    <property type="entry name" value="Thioredoxin"/>
</dbReference>
<feature type="site" description="Contributes to redox potential value" evidence="3">
    <location>
        <position position="39"/>
    </location>
</feature>
<dbReference type="PRINTS" id="PR00421">
    <property type="entry name" value="THIOREDOXIN"/>
</dbReference>
<dbReference type="PANTHER" id="PTHR46115">
    <property type="entry name" value="THIOREDOXIN-LIKE PROTEIN 1"/>
    <property type="match status" value="1"/>
</dbReference>
<dbReference type="eggNOG" id="KOG0907">
    <property type="taxonomic scope" value="Eukaryota"/>
</dbReference>
<dbReference type="PIRSF" id="PIRSF000077">
    <property type="entry name" value="Thioredoxin"/>
    <property type="match status" value="1"/>
</dbReference>
<dbReference type="EMBL" id="AMQM01005867">
    <property type="status" value="NOT_ANNOTATED_CDS"/>
    <property type="molecule type" value="Genomic_DNA"/>
</dbReference>
<reference evidence="8" key="1">
    <citation type="submission" date="2012-12" db="EMBL/GenBank/DDBJ databases">
        <authorList>
            <person name="Hellsten U."/>
            <person name="Grimwood J."/>
            <person name="Chapman J.A."/>
            <person name="Shapiro H."/>
            <person name="Aerts A."/>
            <person name="Otillar R.P."/>
            <person name="Terry A.Y."/>
            <person name="Boore J.L."/>
            <person name="Simakov O."/>
            <person name="Marletaz F."/>
            <person name="Cho S.-J."/>
            <person name="Edsinger-Gonzales E."/>
            <person name="Havlak P."/>
            <person name="Kuo D.-H."/>
            <person name="Larsson T."/>
            <person name="Lv J."/>
            <person name="Arendt D."/>
            <person name="Savage R."/>
            <person name="Osoegawa K."/>
            <person name="de Jong P."/>
            <person name="Lindberg D.R."/>
            <person name="Seaver E.C."/>
            <person name="Weisblat D.A."/>
            <person name="Putnam N.H."/>
            <person name="Grigoriev I.V."/>
            <person name="Rokhsar D.S."/>
        </authorList>
    </citation>
    <scope>NUCLEOTIDE SEQUENCE</scope>
</reference>
<dbReference type="HOGENOM" id="CLU_090389_14_6_1"/>
<name>T1FAZ7_HELRO</name>
<dbReference type="InterPro" id="IPR017937">
    <property type="entry name" value="Thioredoxin_CS"/>
</dbReference>
<dbReference type="OMA" id="KQLWRQS"/>
<dbReference type="Proteomes" id="UP000015101">
    <property type="component" value="Unassembled WGS sequence"/>
</dbReference>
<keyword evidence="1 4" id="KW-1015">Disulfide bond</keyword>
<feature type="site" description="Contributes to redox potential value" evidence="3">
    <location>
        <position position="38"/>
    </location>
</feature>
<sequence>MHLGHGDTLEQRKGEFKETLKSAGDKAIIIDFFTTWCGPCKAIAPKFEAMAKSHPKAICIKVDIDENQEVGEEYNIQSIPTFVVIQNGKEVERLNGANEAALSGLFEKYGK</sequence>
<dbReference type="Gene3D" id="3.40.30.10">
    <property type="entry name" value="Glutaredoxin"/>
    <property type="match status" value="1"/>
</dbReference>
<dbReference type="CTD" id="20205996"/>
<feature type="domain" description="Thioredoxin" evidence="5">
    <location>
        <begin position="1"/>
        <end position="111"/>
    </location>
</feature>
<evidence type="ECO:0000313" key="8">
    <source>
        <dbReference type="Proteomes" id="UP000015101"/>
    </source>
</evidence>
<keyword evidence="8" id="KW-1185">Reference proteome</keyword>
<dbReference type="GO" id="GO:0015035">
    <property type="term" value="F:protein-disulfide reductase activity"/>
    <property type="evidence" value="ECO:0007669"/>
    <property type="project" value="InterPro"/>
</dbReference>
<evidence type="ECO:0000256" key="2">
    <source>
        <dbReference type="PIRNR" id="PIRNR000077"/>
    </source>
</evidence>
<evidence type="ECO:0000259" key="5">
    <source>
        <dbReference type="PROSITE" id="PS51352"/>
    </source>
</evidence>
<dbReference type="InParanoid" id="T1FAZ7"/>
<dbReference type="OrthoDB" id="2121326at2759"/>
<reference evidence="7" key="3">
    <citation type="submission" date="2015-06" db="UniProtKB">
        <authorList>
            <consortium name="EnsemblMetazoa"/>
        </authorList>
    </citation>
    <scope>IDENTIFICATION</scope>
</reference>
<feature type="active site" description="Nucleophile" evidence="3">
    <location>
        <position position="40"/>
    </location>
</feature>
<proteinExistence type="inferred from homology"/>
<feature type="site" description="Deprotonates C-terminal active site Cys" evidence="3">
    <location>
        <position position="31"/>
    </location>
</feature>
<dbReference type="InterPro" id="IPR036249">
    <property type="entry name" value="Thioredoxin-like_sf"/>
</dbReference>
<dbReference type="Pfam" id="PF00085">
    <property type="entry name" value="Thioredoxin"/>
    <property type="match status" value="1"/>
</dbReference>
<evidence type="ECO:0000256" key="4">
    <source>
        <dbReference type="PIRSR" id="PIRSR000077-4"/>
    </source>
</evidence>
<accession>T1FAZ7</accession>
<dbReference type="PROSITE" id="PS51352">
    <property type="entry name" value="THIOREDOXIN_2"/>
    <property type="match status" value="1"/>
</dbReference>
<dbReference type="NCBIfam" id="TIGR01068">
    <property type="entry name" value="thioredoxin"/>
    <property type="match status" value="1"/>
</dbReference>
<dbReference type="InterPro" id="IPR013766">
    <property type="entry name" value="Thioredoxin_domain"/>
</dbReference>
<evidence type="ECO:0000256" key="3">
    <source>
        <dbReference type="PIRSR" id="PIRSR000077-1"/>
    </source>
</evidence>
<keyword evidence="4" id="KW-0676">Redox-active center</keyword>
<dbReference type="GeneID" id="20205996"/>
<protein>
    <recommendedName>
        <fullName evidence="2">Thioredoxin</fullName>
    </recommendedName>
</protein>
<organism evidence="7 8">
    <name type="scientific">Helobdella robusta</name>
    <name type="common">Californian leech</name>
    <dbReference type="NCBI Taxonomy" id="6412"/>
    <lineage>
        <taxon>Eukaryota</taxon>
        <taxon>Metazoa</taxon>
        <taxon>Spiralia</taxon>
        <taxon>Lophotrochozoa</taxon>
        <taxon>Annelida</taxon>
        <taxon>Clitellata</taxon>
        <taxon>Hirudinea</taxon>
        <taxon>Rhynchobdellida</taxon>
        <taxon>Glossiphoniidae</taxon>
        <taxon>Helobdella</taxon>
    </lineage>
</organism>